<keyword evidence="2" id="KW-1185">Reference proteome</keyword>
<proteinExistence type="predicted"/>
<protein>
    <submittedName>
        <fullName evidence="1">Uncharacterized protein</fullName>
    </submittedName>
</protein>
<dbReference type="PANTHER" id="PTHR34153:SF2">
    <property type="entry name" value="SI:CH211-262H13.3-RELATED"/>
    <property type="match status" value="1"/>
</dbReference>
<dbReference type="PANTHER" id="PTHR34153">
    <property type="entry name" value="SI:CH211-262H13.3-RELATED-RELATED"/>
    <property type="match status" value="1"/>
</dbReference>
<organism evidence="1 2">
    <name type="scientific">Aphis glycines</name>
    <name type="common">Soybean aphid</name>
    <dbReference type="NCBI Taxonomy" id="307491"/>
    <lineage>
        <taxon>Eukaryota</taxon>
        <taxon>Metazoa</taxon>
        <taxon>Ecdysozoa</taxon>
        <taxon>Arthropoda</taxon>
        <taxon>Hexapoda</taxon>
        <taxon>Insecta</taxon>
        <taxon>Pterygota</taxon>
        <taxon>Neoptera</taxon>
        <taxon>Paraneoptera</taxon>
        <taxon>Hemiptera</taxon>
        <taxon>Sternorrhyncha</taxon>
        <taxon>Aphidomorpha</taxon>
        <taxon>Aphidoidea</taxon>
        <taxon>Aphididae</taxon>
        <taxon>Aphidini</taxon>
        <taxon>Aphis</taxon>
        <taxon>Aphis</taxon>
    </lineage>
</organism>
<dbReference type="OrthoDB" id="6621698at2759"/>
<name>A0A6G0SWY6_APHGL</name>
<reference evidence="1 2" key="1">
    <citation type="submission" date="2019-08" db="EMBL/GenBank/DDBJ databases">
        <title>The genome of the soybean aphid Biotype 1, its phylome, world population structure and adaptation to the North American continent.</title>
        <authorList>
            <person name="Giordano R."/>
            <person name="Donthu R.K."/>
            <person name="Hernandez A.G."/>
            <person name="Wright C.L."/>
            <person name="Zimin A.V."/>
        </authorList>
    </citation>
    <scope>NUCLEOTIDE SEQUENCE [LARGE SCALE GENOMIC DNA]</scope>
    <source>
        <tissue evidence="1">Whole aphids</tissue>
    </source>
</reference>
<evidence type="ECO:0000313" key="2">
    <source>
        <dbReference type="Proteomes" id="UP000475862"/>
    </source>
</evidence>
<sequence>MNSLTIQVRFCLPILLKISTLENWAVVKFTEEETVEVIPTKWLINNDMCLWPANSYSKAKLTSAIRFQFNPEKDWKKCRVKCLCKTPINDFKLVSKMSNQATITSNLEAIVTKKTSRGLPKKRSAPSKKKDILLSSEDDDYDDEFLDDDDDGGSRNITLDNLEQHLAIIDEDNLLVTQKDTVTVDDILRSCENDGSMTEQLELYPNHSLVANISDGVHYNAAINKTRHDGSMSNSANNEEAQAAKNTVLLSPSSNLSSDKLAAEMYSKLPLKNNEEMADLITSQIINDEDTLLKLAKILTLIGGSDVKQLIRRILKKLISDELAIECNYTGHKITKKPFNKTILPTLLTNAVQMVYSNTTVKEIELTTSIWLTKAPERLKNKKN</sequence>
<dbReference type="EMBL" id="VYZN01000511">
    <property type="protein sequence ID" value="KAE9522910.1"/>
    <property type="molecule type" value="Genomic_DNA"/>
</dbReference>
<dbReference type="Proteomes" id="UP000475862">
    <property type="component" value="Unassembled WGS sequence"/>
</dbReference>
<comment type="caution">
    <text evidence="1">The sequence shown here is derived from an EMBL/GenBank/DDBJ whole genome shotgun (WGS) entry which is preliminary data.</text>
</comment>
<dbReference type="AlphaFoldDB" id="A0A6G0SWY6"/>
<accession>A0A6G0SWY6</accession>
<evidence type="ECO:0000313" key="1">
    <source>
        <dbReference type="EMBL" id="KAE9522910.1"/>
    </source>
</evidence>
<gene>
    <name evidence="1" type="ORF">AGLY_016721</name>
</gene>